<dbReference type="GeneID" id="28865052"/>
<dbReference type="AlphaFoldDB" id="A0A1B7YEM7"/>
<evidence type="ECO:0000313" key="2">
    <source>
        <dbReference type="EMBL" id="OBR10278.1"/>
    </source>
</evidence>
<comment type="caution">
    <text evidence="2">The sequence shown here is derived from an EMBL/GenBank/DDBJ whole genome shotgun (WGS) entry which is preliminary data.</text>
</comment>
<gene>
    <name evidence="2" type="ORF">CH63R_05970</name>
</gene>
<dbReference type="VEuPathDB" id="FungiDB:CH63R_05970"/>
<dbReference type="Proteomes" id="UP000092177">
    <property type="component" value="Chromosome 4"/>
</dbReference>
<evidence type="ECO:0000256" key="1">
    <source>
        <dbReference type="SAM" id="MobiDB-lite"/>
    </source>
</evidence>
<protein>
    <submittedName>
        <fullName evidence="2">Uncharacterized protein</fullName>
    </submittedName>
</protein>
<name>A0A1B7YEM7_COLHI</name>
<dbReference type="RefSeq" id="XP_018158795.1">
    <property type="nucleotide sequence ID" value="XM_018300945.1"/>
</dbReference>
<keyword evidence="3" id="KW-1185">Reference proteome</keyword>
<feature type="region of interest" description="Disordered" evidence="1">
    <location>
        <begin position="1"/>
        <end position="38"/>
    </location>
</feature>
<dbReference type="KEGG" id="chig:CH63R_05970"/>
<sequence>MKRTGRISRFQMSVNTTRDLSESTTDDESPHPSLPQPELMTQCISGTWRTTYLTEQISNLTQCFHHREAQEMS</sequence>
<evidence type="ECO:0000313" key="3">
    <source>
        <dbReference type="Proteomes" id="UP000092177"/>
    </source>
</evidence>
<accession>A0A1B7YEM7</accession>
<organism evidence="2 3">
    <name type="scientific">Colletotrichum higginsianum (strain IMI 349063)</name>
    <name type="common">Crucifer anthracnose fungus</name>
    <dbReference type="NCBI Taxonomy" id="759273"/>
    <lineage>
        <taxon>Eukaryota</taxon>
        <taxon>Fungi</taxon>
        <taxon>Dikarya</taxon>
        <taxon>Ascomycota</taxon>
        <taxon>Pezizomycotina</taxon>
        <taxon>Sordariomycetes</taxon>
        <taxon>Hypocreomycetidae</taxon>
        <taxon>Glomerellales</taxon>
        <taxon>Glomerellaceae</taxon>
        <taxon>Colletotrichum</taxon>
        <taxon>Colletotrichum destructivum species complex</taxon>
    </lineage>
</organism>
<dbReference type="EMBL" id="LTAN01000004">
    <property type="protein sequence ID" value="OBR10278.1"/>
    <property type="molecule type" value="Genomic_DNA"/>
</dbReference>
<proteinExistence type="predicted"/>
<reference evidence="3" key="1">
    <citation type="journal article" date="2017" name="BMC Genomics">
        <title>Gapless genome assembly of Colletotrichum higginsianum reveals chromosome structure and association of transposable elements with secondary metabolite gene clusters.</title>
        <authorList>
            <person name="Dallery J.-F."/>
            <person name="Lapalu N."/>
            <person name="Zampounis A."/>
            <person name="Pigne S."/>
            <person name="Luyten I."/>
            <person name="Amselem J."/>
            <person name="Wittenberg A.H.J."/>
            <person name="Zhou S."/>
            <person name="de Queiroz M.V."/>
            <person name="Robin G.P."/>
            <person name="Auger A."/>
            <person name="Hainaut M."/>
            <person name="Henrissat B."/>
            <person name="Kim K.-T."/>
            <person name="Lee Y.-H."/>
            <person name="Lespinet O."/>
            <person name="Schwartz D.C."/>
            <person name="Thon M.R."/>
            <person name="O'Connell R.J."/>
        </authorList>
    </citation>
    <scope>NUCLEOTIDE SEQUENCE [LARGE SCALE GENOMIC DNA]</scope>
    <source>
        <strain evidence="3">IMI 349063</strain>
    </source>
</reference>